<organism evidence="2 3">
    <name type="scientific">Tumebacillus avium</name>
    <dbReference type="NCBI Taxonomy" id="1903704"/>
    <lineage>
        <taxon>Bacteria</taxon>
        <taxon>Bacillati</taxon>
        <taxon>Bacillota</taxon>
        <taxon>Bacilli</taxon>
        <taxon>Bacillales</taxon>
        <taxon>Alicyclobacillaceae</taxon>
        <taxon>Tumebacillus</taxon>
    </lineage>
</organism>
<keyword evidence="3" id="KW-1185">Reference proteome</keyword>
<protein>
    <recommendedName>
        <fullName evidence="1">Pvc16 N-terminal domain-containing protein</fullName>
    </recommendedName>
</protein>
<reference evidence="3" key="1">
    <citation type="submission" date="2017-05" db="EMBL/GenBank/DDBJ databases">
        <authorList>
            <person name="Sung H."/>
        </authorList>
    </citation>
    <scope>NUCLEOTIDE SEQUENCE [LARGE SCALE GENOMIC DNA]</scope>
    <source>
        <strain evidence="3">AR23208</strain>
    </source>
</reference>
<dbReference type="AlphaFoldDB" id="A0A1Y0IS11"/>
<evidence type="ECO:0000259" key="1">
    <source>
        <dbReference type="Pfam" id="PF14065"/>
    </source>
</evidence>
<dbReference type="OrthoDB" id="2651753at2"/>
<accession>A0A1Y0IS11</accession>
<sequence>MADFTALADVGRTLVQLLRTHMTPDPIPQPEMIGLASPADKGDFVLSLFLYQIEQNGVAQQSYMIDNGPSVKDPPMAVDLHYLVTAHSNADLQTRSIDEQRVMGRAIQVLHDNSIVKGSVLQGALADANEEFKIIMREPINLHTAITLFPNQPYKLSFNIMAGPIYIDSGKNKPIGRIVDRGDTFGEK</sequence>
<name>A0A1Y0IS11_9BACL</name>
<proteinExistence type="predicted"/>
<evidence type="ECO:0000313" key="3">
    <source>
        <dbReference type="Proteomes" id="UP000195437"/>
    </source>
</evidence>
<gene>
    <name evidence="2" type="ORF">CBW65_17800</name>
</gene>
<evidence type="ECO:0000313" key="2">
    <source>
        <dbReference type="EMBL" id="ARU62616.1"/>
    </source>
</evidence>
<dbReference type="Pfam" id="PF14065">
    <property type="entry name" value="Pvc16_N"/>
    <property type="match status" value="1"/>
</dbReference>
<dbReference type="Proteomes" id="UP000195437">
    <property type="component" value="Chromosome"/>
</dbReference>
<dbReference type="InterPro" id="IPR025351">
    <property type="entry name" value="Pvc16_N"/>
</dbReference>
<feature type="domain" description="Pvc16 N-terminal" evidence="1">
    <location>
        <begin position="9"/>
        <end position="179"/>
    </location>
</feature>
<dbReference type="RefSeq" id="WP_087457975.1">
    <property type="nucleotide sequence ID" value="NZ_CP021434.1"/>
</dbReference>
<dbReference type="EMBL" id="CP021434">
    <property type="protein sequence ID" value="ARU62616.1"/>
    <property type="molecule type" value="Genomic_DNA"/>
</dbReference>
<dbReference type="KEGG" id="tum:CBW65_17800"/>